<protein>
    <submittedName>
        <fullName evidence="1">Uncharacterized protein</fullName>
    </submittedName>
</protein>
<sequence>MASSLNSEQDFLTWKQLGYTDKRCDLDSILCHSSPSKRYFRTFWLLKHHSWTSTESISRLKVDGRHSNNSTLFPSSPSYQSNMLRRGVFQIVWSSFQARCCKIQAAFCPWKVRI</sequence>
<organism evidence="1 2">
    <name type="scientific">Fusarium mangiferae</name>
    <name type="common">Mango malformation disease fungus</name>
    <dbReference type="NCBI Taxonomy" id="192010"/>
    <lineage>
        <taxon>Eukaryota</taxon>
        <taxon>Fungi</taxon>
        <taxon>Dikarya</taxon>
        <taxon>Ascomycota</taxon>
        <taxon>Pezizomycotina</taxon>
        <taxon>Sordariomycetes</taxon>
        <taxon>Hypocreomycetidae</taxon>
        <taxon>Hypocreales</taxon>
        <taxon>Nectriaceae</taxon>
        <taxon>Fusarium</taxon>
        <taxon>Fusarium fujikuroi species complex</taxon>
    </lineage>
</organism>
<dbReference type="EMBL" id="FCQH01000029">
    <property type="protein sequence ID" value="CVL09009.1"/>
    <property type="molecule type" value="Genomic_DNA"/>
</dbReference>
<evidence type="ECO:0000313" key="1">
    <source>
        <dbReference type="EMBL" id="CVL09009.1"/>
    </source>
</evidence>
<name>A0A1L7UEZ5_FUSMA</name>
<reference evidence="2" key="1">
    <citation type="journal article" date="2016" name="Genome Biol. Evol.">
        <title>Comparative 'omics' of the Fusarium fujikuroi species complex highlights differences in genetic potential and metabolite synthesis.</title>
        <authorList>
            <person name="Niehaus E.-M."/>
            <person name="Muensterkoetter M."/>
            <person name="Proctor R.H."/>
            <person name="Brown D.W."/>
            <person name="Sharon A."/>
            <person name="Idan Y."/>
            <person name="Oren-Young L."/>
            <person name="Sieber C.M."/>
            <person name="Novak O."/>
            <person name="Pencik A."/>
            <person name="Tarkowska D."/>
            <person name="Hromadova K."/>
            <person name="Freeman S."/>
            <person name="Maymon M."/>
            <person name="Elazar M."/>
            <person name="Youssef S.A."/>
            <person name="El-Shabrawy E.S.M."/>
            <person name="Shalaby A.B.A."/>
            <person name="Houterman P."/>
            <person name="Brock N.L."/>
            <person name="Burkhardt I."/>
            <person name="Tsavkelova E.A."/>
            <person name="Dickschat J.S."/>
            <person name="Galuszka P."/>
            <person name="Gueldener U."/>
            <person name="Tudzynski B."/>
        </authorList>
    </citation>
    <scope>NUCLEOTIDE SEQUENCE [LARGE SCALE GENOMIC DNA]</scope>
    <source>
        <strain evidence="2">MRC7560</strain>
    </source>
</reference>
<dbReference type="VEuPathDB" id="FungiDB:FMAN_14285"/>
<dbReference type="RefSeq" id="XP_041691416.1">
    <property type="nucleotide sequence ID" value="XM_041826102.1"/>
</dbReference>
<comment type="caution">
    <text evidence="1">The sequence shown here is derived from an EMBL/GenBank/DDBJ whole genome shotgun (WGS) entry which is preliminary data.</text>
</comment>
<evidence type="ECO:0000313" key="2">
    <source>
        <dbReference type="Proteomes" id="UP000184255"/>
    </source>
</evidence>
<accession>A0A1L7UEZ5</accession>
<dbReference type="AlphaFoldDB" id="A0A1L7UEZ5"/>
<proteinExistence type="predicted"/>
<dbReference type="Proteomes" id="UP000184255">
    <property type="component" value="Unassembled WGS sequence"/>
</dbReference>
<keyword evidence="2" id="KW-1185">Reference proteome</keyword>
<dbReference type="GeneID" id="65093533"/>
<gene>
    <name evidence="1" type="ORF">FMAN_14285</name>
</gene>